<dbReference type="InterPro" id="IPR006593">
    <property type="entry name" value="Cyt_b561/ferric_Rdtase_TM"/>
</dbReference>
<dbReference type="EMBL" id="JABMIG020000445">
    <property type="protein sequence ID" value="KAL3777736.1"/>
    <property type="molecule type" value="Genomic_DNA"/>
</dbReference>
<feature type="domain" description="Cytochrome b561" evidence="11">
    <location>
        <begin position="279"/>
        <end position="482"/>
    </location>
</feature>
<dbReference type="AlphaFoldDB" id="A0ABD3NQB1"/>
<feature type="transmembrane region" description="Helical" evidence="9">
    <location>
        <begin position="310"/>
        <end position="331"/>
    </location>
</feature>
<dbReference type="Pfam" id="PF03188">
    <property type="entry name" value="Cytochrom_B561"/>
    <property type="match status" value="1"/>
</dbReference>
<dbReference type="CDD" id="cd08760">
    <property type="entry name" value="Cyt_b561_FRRS1_like"/>
    <property type="match status" value="1"/>
</dbReference>
<sequence length="520" mass="56846">MNVCRIAWRVAELLDSVEECPDDQIQEQRVRGTVQHCTDGPGRRGTISSGMIVHLSSLDSFFLERSNKFYPSKNANNDGRQINNRVIVSYHCYFTIMMKANLTPLFLFLFHVNSSTRGASALSASDGVRSLASTTANGVDCTSNFCENQIQPDFLLKYRINVPQGTDPTTCDGCTISMETIYDGDAWVSIAFSTTGQMTGSQAVIGIPGGNGNVPQKYNLFGRSASDVQPMSQSQQTLTDASIQVTNGQTIMKFTKIMSEPNEIPITTGDNEFLWAYGSSPPLGYHAARGSYVQNLSTGASAVTATPNKAAWLAHGIMAFLAWGVFSPFAVNFSLFRSLLPKGSVWFQLHRALNSCAYALTIAAFAVAAAYYSKEGSPHFDGEHQKMGLAMLIMASVQVLGGIFRPHVPEEGEKKPPVRSAWELGHRVLGTTVLACGFWEMREGIYLYSQKYSVDIDDQNKLAVAYWIWIGLMTASIGIGLGFFKTKKQEEPIGGETEEKVKADEDPEKAAENEDATLSA</sequence>
<gene>
    <name evidence="12" type="ORF">HJC23_005369</name>
</gene>
<dbReference type="InterPro" id="IPR045266">
    <property type="entry name" value="DOH_DOMON"/>
</dbReference>
<keyword evidence="13" id="KW-1185">Reference proteome</keyword>
<evidence type="ECO:0000256" key="2">
    <source>
        <dbReference type="ARBA" id="ARBA00022448"/>
    </source>
</evidence>
<keyword evidence="2" id="KW-0813">Transport</keyword>
<comment type="caution">
    <text evidence="12">The sequence shown here is derived from an EMBL/GenBank/DDBJ whole genome shotgun (WGS) entry which is preliminary data.</text>
</comment>
<dbReference type="Pfam" id="PF03351">
    <property type="entry name" value="DOMON"/>
    <property type="match status" value="1"/>
</dbReference>
<keyword evidence="6 9" id="KW-1133">Transmembrane helix</keyword>
<dbReference type="CDD" id="cd09631">
    <property type="entry name" value="DOMON_DOH"/>
    <property type="match status" value="1"/>
</dbReference>
<proteinExistence type="predicted"/>
<evidence type="ECO:0000256" key="1">
    <source>
        <dbReference type="ARBA" id="ARBA00004370"/>
    </source>
</evidence>
<evidence type="ECO:0000259" key="10">
    <source>
        <dbReference type="PROSITE" id="PS50836"/>
    </source>
</evidence>
<keyword evidence="4" id="KW-0732">Signal</keyword>
<protein>
    <recommendedName>
        <fullName evidence="14">Cytochrome b561 domain-containing protein</fullName>
    </recommendedName>
</protein>
<comment type="subcellular location">
    <subcellularLocation>
        <location evidence="1">Membrane</location>
    </subcellularLocation>
</comment>
<keyword evidence="5" id="KW-0249">Electron transport</keyword>
<keyword evidence="3 9" id="KW-0812">Transmembrane</keyword>
<evidence type="ECO:0000256" key="8">
    <source>
        <dbReference type="SAM" id="MobiDB-lite"/>
    </source>
</evidence>
<dbReference type="PROSITE" id="PS50939">
    <property type="entry name" value="CYTOCHROME_B561"/>
    <property type="match status" value="1"/>
</dbReference>
<dbReference type="Proteomes" id="UP001516023">
    <property type="component" value="Unassembled WGS sequence"/>
</dbReference>
<feature type="compositionally biased region" description="Basic and acidic residues" evidence="8">
    <location>
        <begin position="490"/>
        <end position="512"/>
    </location>
</feature>
<evidence type="ECO:0008006" key="14">
    <source>
        <dbReference type="Google" id="ProtNLM"/>
    </source>
</evidence>
<dbReference type="PANTHER" id="PTHR23130:SF171">
    <property type="entry name" value="OS01G0895300 PROTEIN"/>
    <property type="match status" value="1"/>
</dbReference>
<name>A0ABD3NQB1_9STRA</name>
<evidence type="ECO:0000256" key="9">
    <source>
        <dbReference type="SAM" id="Phobius"/>
    </source>
</evidence>
<accession>A0ABD3NQB1</accession>
<evidence type="ECO:0000256" key="6">
    <source>
        <dbReference type="ARBA" id="ARBA00022989"/>
    </source>
</evidence>
<reference evidence="12 13" key="1">
    <citation type="journal article" date="2020" name="G3 (Bethesda)">
        <title>Improved Reference Genome for Cyclotella cryptica CCMP332, a Model for Cell Wall Morphogenesis, Salinity Adaptation, and Lipid Production in Diatoms (Bacillariophyta).</title>
        <authorList>
            <person name="Roberts W.R."/>
            <person name="Downey K.M."/>
            <person name="Ruck E.C."/>
            <person name="Traller J.C."/>
            <person name="Alverson A.J."/>
        </authorList>
    </citation>
    <scope>NUCLEOTIDE SEQUENCE [LARGE SCALE GENOMIC DNA]</scope>
    <source>
        <strain evidence="12 13">CCMP332</strain>
    </source>
</reference>
<feature type="transmembrane region" description="Helical" evidence="9">
    <location>
        <begin position="352"/>
        <end position="372"/>
    </location>
</feature>
<evidence type="ECO:0000313" key="12">
    <source>
        <dbReference type="EMBL" id="KAL3777736.1"/>
    </source>
</evidence>
<evidence type="ECO:0000256" key="5">
    <source>
        <dbReference type="ARBA" id="ARBA00022982"/>
    </source>
</evidence>
<evidence type="ECO:0000256" key="7">
    <source>
        <dbReference type="ARBA" id="ARBA00023136"/>
    </source>
</evidence>
<keyword evidence="7 9" id="KW-0472">Membrane</keyword>
<dbReference type="GO" id="GO:0016020">
    <property type="term" value="C:membrane"/>
    <property type="evidence" value="ECO:0007669"/>
    <property type="project" value="UniProtKB-SubCell"/>
</dbReference>
<dbReference type="PANTHER" id="PTHR23130">
    <property type="entry name" value="CYTOCHROME B561 AND DOMON DOMAIN-CONTAINING PROTEIN"/>
    <property type="match status" value="1"/>
</dbReference>
<dbReference type="Gene3D" id="1.20.120.1770">
    <property type="match status" value="1"/>
</dbReference>
<dbReference type="InterPro" id="IPR005018">
    <property type="entry name" value="DOMON_domain"/>
</dbReference>
<dbReference type="SMART" id="SM00665">
    <property type="entry name" value="B561"/>
    <property type="match status" value="1"/>
</dbReference>
<evidence type="ECO:0000256" key="3">
    <source>
        <dbReference type="ARBA" id="ARBA00022692"/>
    </source>
</evidence>
<dbReference type="SMART" id="SM00664">
    <property type="entry name" value="DoH"/>
    <property type="match status" value="1"/>
</dbReference>
<feature type="domain" description="DOMON" evidence="10">
    <location>
        <begin position="152"/>
        <end position="278"/>
    </location>
</feature>
<feature type="transmembrane region" description="Helical" evidence="9">
    <location>
        <begin position="462"/>
        <end position="484"/>
    </location>
</feature>
<evidence type="ECO:0000256" key="4">
    <source>
        <dbReference type="ARBA" id="ARBA00022729"/>
    </source>
</evidence>
<evidence type="ECO:0000313" key="13">
    <source>
        <dbReference type="Proteomes" id="UP001516023"/>
    </source>
</evidence>
<feature type="region of interest" description="Disordered" evidence="8">
    <location>
        <begin position="490"/>
        <end position="520"/>
    </location>
</feature>
<evidence type="ECO:0000259" key="11">
    <source>
        <dbReference type="PROSITE" id="PS50939"/>
    </source>
</evidence>
<organism evidence="12 13">
    <name type="scientific">Cyclotella cryptica</name>
    <dbReference type="NCBI Taxonomy" id="29204"/>
    <lineage>
        <taxon>Eukaryota</taxon>
        <taxon>Sar</taxon>
        <taxon>Stramenopiles</taxon>
        <taxon>Ochrophyta</taxon>
        <taxon>Bacillariophyta</taxon>
        <taxon>Coscinodiscophyceae</taxon>
        <taxon>Thalassiosirophycidae</taxon>
        <taxon>Stephanodiscales</taxon>
        <taxon>Stephanodiscaceae</taxon>
        <taxon>Cyclotella</taxon>
    </lineage>
</organism>
<dbReference type="PROSITE" id="PS50836">
    <property type="entry name" value="DOMON"/>
    <property type="match status" value="1"/>
</dbReference>